<evidence type="ECO:0000256" key="2">
    <source>
        <dbReference type="SAM" id="SignalP"/>
    </source>
</evidence>
<name>A0A835AHD8_9POAL</name>
<proteinExistence type="predicted"/>
<evidence type="ECO:0000313" key="4">
    <source>
        <dbReference type="Proteomes" id="UP000636709"/>
    </source>
</evidence>
<feature type="compositionally biased region" description="Basic and acidic residues" evidence="1">
    <location>
        <begin position="60"/>
        <end position="71"/>
    </location>
</feature>
<gene>
    <name evidence="3" type="ORF">HU200_057493</name>
</gene>
<protein>
    <submittedName>
        <fullName evidence="3">Uncharacterized protein</fullName>
    </submittedName>
</protein>
<dbReference type="AlphaFoldDB" id="A0A835AHD8"/>
<feature type="chain" id="PRO_5033028472" evidence="2">
    <location>
        <begin position="22"/>
        <end position="88"/>
    </location>
</feature>
<organism evidence="3 4">
    <name type="scientific">Digitaria exilis</name>
    <dbReference type="NCBI Taxonomy" id="1010633"/>
    <lineage>
        <taxon>Eukaryota</taxon>
        <taxon>Viridiplantae</taxon>
        <taxon>Streptophyta</taxon>
        <taxon>Embryophyta</taxon>
        <taxon>Tracheophyta</taxon>
        <taxon>Spermatophyta</taxon>
        <taxon>Magnoliopsida</taxon>
        <taxon>Liliopsida</taxon>
        <taxon>Poales</taxon>
        <taxon>Poaceae</taxon>
        <taxon>PACMAD clade</taxon>
        <taxon>Panicoideae</taxon>
        <taxon>Panicodae</taxon>
        <taxon>Paniceae</taxon>
        <taxon>Anthephorinae</taxon>
        <taxon>Digitaria</taxon>
    </lineage>
</organism>
<comment type="caution">
    <text evidence="3">The sequence shown here is derived from an EMBL/GenBank/DDBJ whole genome shotgun (WGS) entry which is preliminary data.</text>
</comment>
<keyword evidence="4" id="KW-1185">Reference proteome</keyword>
<dbReference type="OrthoDB" id="666462at2759"/>
<evidence type="ECO:0000313" key="3">
    <source>
        <dbReference type="EMBL" id="KAF8660720.1"/>
    </source>
</evidence>
<feature type="signal peptide" evidence="2">
    <location>
        <begin position="1"/>
        <end position="21"/>
    </location>
</feature>
<keyword evidence="2" id="KW-0732">Signal</keyword>
<sequence length="88" mass="9233">MGFKLAITMLVMLMLVGGEHGSAMPVVRGLNLGWMNGIEGGSPGGTNPSDTAFHAKVGKNRSEENSADEAKSVFTVPAFVRPPRLPPP</sequence>
<accession>A0A835AHD8</accession>
<evidence type="ECO:0000256" key="1">
    <source>
        <dbReference type="SAM" id="MobiDB-lite"/>
    </source>
</evidence>
<reference evidence="3" key="1">
    <citation type="submission" date="2020-07" db="EMBL/GenBank/DDBJ databases">
        <title>Genome sequence and genetic diversity analysis of an under-domesticated orphan crop, white fonio (Digitaria exilis).</title>
        <authorList>
            <person name="Bennetzen J.L."/>
            <person name="Chen S."/>
            <person name="Ma X."/>
            <person name="Wang X."/>
            <person name="Yssel A.E.J."/>
            <person name="Chaluvadi S.R."/>
            <person name="Johnson M."/>
            <person name="Gangashetty P."/>
            <person name="Hamidou F."/>
            <person name="Sanogo M.D."/>
            <person name="Zwaenepoel A."/>
            <person name="Wallace J."/>
            <person name="Van De Peer Y."/>
            <person name="Van Deynze A."/>
        </authorList>
    </citation>
    <scope>NUCLEOTIDE SEQUENCE</scope>
    <source>
        <tissue evidence="3">Leaves</tissue>
    </source>
</reference>
<feature type="region of interest" description="Disordered" evidence="1">
    <location>
        <begin position="41"/>
        <end position="72"/>
    </location>
</feature>
<dbReference type="EMBL" id="JACEFO010002432">
    <property type="protein sequence ID" value="KAF8660720.1"/>
    <property type="molecule type" value="Genomic_DNA"/>
</dbReference>
<dbReference type="Proteomes" id="UP000636709">
    <property type="component" value="Unassembled WGS sequence"/>
</dbReference>